<evidence type="ECO:0000256" key="1">
    <source>
        <dbReference type="ARBA" id="ARBA00023002"/>
    </source>
</evidence>
<dbReference type="CDD" id="cd05301">
    <property type="entry name" value="GDH"/>
    <property type="match status" value="1"/>
</dbReference>
<dbReference type="GO" id="GO:0005829">
    <property type="term" value="C:cytosol"/>
    <property type="evidence" value="ECO:0007669"/>
    <property type="project" value="TreeGrafter"/>
</dbReference>
<accession>A0A0D2Q5R9</accession>
<feature type="domain" description="D-isomer specific 2-hydroxyacid dehydrogenase catalytic" evidence="3">
    <location>
        <begin position="3"/>
        <end position="330"/>
    </location>
</feature>
<dbReference type="PANTHER" id="PTHR10996">
    <property type="entry name" value="2-HYDROXYACID DEHYDROGENASE-RELATED"/>
    <property type="match status" value="1"/>
</dbReference>
<dbReference type="EMBL" id="KN817526">
    <property type="protein sequence ID" value="KJA26925.1"/>
    <property type="molecule type" value="Genomic_DNA"/>
</dbReference>
<reference evidence="6" key="1">
    <citation type="submission" date="2014-04" db="EMBL/GenBank/DDBJ databases">
        <title>Evolutionary Origins and Diversification of the Mycorrhizal Mutualists.</title>
        <authorList>
            <consortium name="DOE Joint Genome Institute"/>
            <consortium name="Mycorrhizal Genomics Consortium"/>
            <person name="Kohler A."/>
            <person name="Kuo A."/>
            <person name="Nagy L.G."/>
            <person name="Floudas D."/>
            <person name="Copeland A."/>
            <person name="Barry K.W."/>
            <person name="Cichocki N."/>
            <person name="Veneault-Fourrey C."/>
            <person name="LaButti K."/>
            <person name="Lindquist E.A."/>
            <person name="Lipzen A."/>
            <person name="Lundell T."/>
            <person name="Morin E."/>
            <person name="Murat C."/>
            <person name="Riley R."/>
            <person name="Ohm R."/>
            <person name="Sun H."/>
            <person name="Tunlid A."/>
            <person name="Henrissat B."/>
            <person name="Grigoriev I.V."/>
            <person name="Hibbett D.S."/>
            <person name="Martin F."/>
        </authorList>
    </citation>
    <scope>NUCLEOTIDE SEQUENCE [LARGE SCALE GENOMIC DNA]</scope>
    <source>
        <strain evidence="6">FD-334 SS-4</strain>
    </source>
</reference>
<organism evidence="5 6">
    <name type="scientific">Hypholoma sublateritium (strain FD-334 SS-4)</name>
    <dbReference type="NCBI Taxonomy" id="945553"/>
    <lineage>
        <taxon>Eukaryota</taxon>
        <taxon>Fungi</taxon>
        <taxon>Dikarya</taxon>
        <taxon>Basidiomycota</taxon>
        <taxon>Agaricomycotina</taxon>
        <taxon>Agaricomycetes</taxon>
        <taxon>Agaricomycetidae</taxon>
        <taxon>Agaricales</taxon>
        <taxon>Agaricineae</taxon>
        <taxon>Strophariaceae</taxon>
        <taxon>Hypholoma</taxon>
    </lineage>
</organism>
<dbReference type="Pfam" id="PF00389">
    <property type="entry name" value="2-Hacid_dh"/>
    <property type="match status" value="1"/>
</dbReference>
<dbReference type="GO" id="GO:0030267">
    <property type="term" value="F:glyoxylate reductase (NADPH) activity"/>
    <property type="evidence" value="ECO:0007669"/>
    <property type="project" value="TreeGrafter"/>
</dbReference>
<dbReference type="PANTHER" id="PTHR10996:SF277">
    <property type="entry name" value="GLYOXYLATE REDUCTASE_HYDROXYPYRUVATE REDUCTASE"/>
    <property type="match status" value="1"/>
</dbReference>
<dbReference type="OMA" id="QITPHNA"/>
<dbReference type="InterPro" id="IPR006140">
    <property type="entry name" value="D-isomer_DH_NAD-bd"/>
</dbReference>
<evidence type="ECO:0000313" key="6">
    <source>
        <dbReference type="Proteomes" id="UP000054270"/>
    </source>
</evidence>
<name>A0A0D2Q5R9_HYPSF</name>
<proteinExistence type="inferred from homology"/>
<dbReference type="InterPro" id="IPR050223">
    <property type="entry name" value="D-isomer_2-hydroxyacid_DH"/>
</dbReference>
<evidence type="ECO:0000259" key="4">
    <source>
        <dbReference type="Pfam" id="PF02826"/>
    </source>
</evidence>
<dbReference type="Gene3D" id="3.40.50.720">
    <property type="entry name" value="NAD(P)-binding Rossmann-like Domain"/>
    <property type="match status" value="2"/>
</dbReference>
<dbReference type="Proteomes" id="UP000054270">
    <property type="component" value="Unassembled WGS sequence"/>
</dbReference>
<comment type="similarity">
    <text evidence="2">Belongs to the D-isomer specific 2-hydroxyacid dehydrogenase family.</text>
</comment>
<dbReference type="InterPro" id="IPR029753">
    <property type="entry name" value="D-isomer_DH_CS"/>
</dbReference>
<dbReference type="SUPFAM" id="SSF51735">
    <property type="entry name" value="NAD(P)-binding Rossmann-fold domains"/>
    <property type="match status" value="1"/>
</dbReference>
<dbReference type="AlphaFoldDB" id="A0A0D2Q5R9"/>
<dbReference type="OrthoDB" id="9991913at2759"/>
<protein>
    <recommendedName>
        <fullName evidence="7">D-isomer specific 2-hydroxyacid dehydrogenase NAD-binding domain-containing protein</fullName>
    </recommendedName>
</protein>
<dbReference type="InterPro" id="IPR006139">
    <property type="entry name" value="D-isomer_2_OHA_DH_cat_dom"/>
</dbReference>
<dbReference type="SUPFAM" id="SSF52283">
    <property type="entry name" value="Formate/glycerate dehydrogenase catalytic domain-like"/>
    <property type="match status" value="1"/>
</dbReference>
<dbReference type="GO" id="GO:0016618">
    <property type="term" value="F:hydroxypyruvate reductase [NAD(P)H] activity"/>
    <property type="evidence" value="ECO:0007669"/>
    <property type="project" value="TreeGrafter"/>
</dbReference>
<evidence type="ECO:0000313" key="5">
    <source>
        <dbReference type="EMBL" id="KJA26925.1"/>
    </source>
</evidence>
<dbReference type="STRING" id="945553.A0A0D2Q5R9"/>
<evidence type="ECO:0000259" key="3">
    <source>
        <dbReference type="Pfam" id="PF00389"/>
    </source>
</evidence>
<dbReference type="PROSITE" id="PS00671">
    <property type="entry name" value="D_2_HYDROXYACID_DH_3"/>
    <property type="match status" value="1"/>
</dbReference>
<dbReference type="Pfam" id="PF02826">
    <property type="entry name" value="2-Hacid_dh_C"/>
    <property type="match status" value="1"/>
</dbReference>
<keyword evidence="6" id="KW-1185">Reference proteome</keyword>
<evidence type="ECO:0008006" key="7">
    <source>
        <dbReference type="Google" id="ProtNLM"/>
    </source>
</evidence>
<feature type="domain" description="D-isomer specific 2-hydroxyacid dehydrogenase NAD-binding" evidence="4">
    <location>
        <begin position="102"/>
        <end position="299"/>
    </location>
</feature>
<evidence type="ECO:0000256" key="2">
    <source>
        <dbReference type="RuleBase" id="RU003719"/>
    </source>
</evidence>
<keyword evidence="1 2" id="KW-0560">Oxidoreductase</keyword>
<dbReference type="GO" id="GO:0051287">
    <property type="term" value="F:NAD binding"/>
    <property type="evidence" value="ECO:0007669"/>
    <property type="project" value="InterPro"/>
</dbReference>
<gene>
    <name evidence="5" type="ORF">HYPSUDRAFT_75278</name>
</gene>
<sequence>MGPEVMPLLENRNDIDLVLWQQDCACDRKWFLENVQGATAIIVMFGDKVDSELFEAAGPQLRVVSTMSVGYDHIDVKEISKRKIKLGYTPDVLSDAVADICIMLALMAGRNARESMAVVNEGKWPNYSWAPFLFCGRQLSSTATSQRTVGFIGFGRIAHATLARLIPFGYTHCLYLANPSSAPATARDAALAAQHHLQSVQRVDADTLAATSDVVFVLAPGGAATEHLVGARFLRRMKPTAVLVNASRGTLVDSDALATALRERWIWGAGLDVVTGEPNIAADHPLVKEPRCVVVPHIGSATIETRIDMATLAVNNALAAIAGEAMPASVEF</sequence>
<dbReference type="InterPro" id="IPR036291">
    <property type="entry name" value="NAD(P)-bd_dom_sf"/>
</dbReference>